<dbReference type="STRING" id="760154.Sulba_0764"/>
<dbReference type="Gene3D" id="3.30.70.2050">
    <property type="match status" value="2"/>
</dbReference>
<sequence>MFKKIIMLFALCINLSFAAEMFQTVPEDKAVLIQSGDAKRYCPNCGMDLVKFQKTSHAHKDHQYCSIHCLVEDTKGVFPKDAKVIDTQNLGFIEANSAFYVVGSSKPGTMTMNSQYAFAHEADAKAFQAENGGQIMRFEEAYAIAKEDFAKDLAMLKNKREQTVYGMGEKLYTNGCEKVDASAFSTVANLKVGLKKVCRLESEAQYQMVALYLWDHKEVTTKVEDEKIIVPKDAKCPVCGMFVAKYPQWVALIETPEKNIYFDGVKDMMKYIFSQKKNFENIYVSDYYTLKKISAAKAFYVIGSNVYGPMGTELIPFVSESDATAFMKDHSGKRILRFQDISEKTLKSL</sequence>
<dbReference type="PANTHER" id="PTHR41247:SF1">
    <property type="entry name" value="HTH-TYPE TRANSCRIPTIONAL REPRESSOR YCNK"/>
    <property type="match status" value="1"/>
</dbReference>
<organism evidence="2 3">
    <name type="scientific">Sulfurospirillum barnesii (strain ATCC 700032 / DSM 10660 / SES-3)</name>
    <dbReference type="NCBI Taxonomy" id="760154"/>
    <lineage>
        <taxon>Bacteria</taxon>
        <taxon>Pseudomonadati</taxon>
        <taxon>Campylobacterota</taxon>
        <taxon>Epsilonproteobacteria</taxon>
        <taxon>Campylobacterales</taxon>
        <taxon>Sulfurospirillaceae</taxon>
        <taxon>Sulfurospirillum</taxon>
    </lineage>
</organism>
<gene>
    <name evidence="2" type="ordered locus">Sulba_0764</name>
</gene>
<feature type="chain" id="PRO_5003682132" evidence="1">
    <location>
        <begin position="19"/>
        <end position="349"/>
    </location>
</feature>
<dbReference type="KEGG" id="sba:Sulba_0764"/>
<dbReference type="SUPFAM" id="SSF160387">
    <property type="entry name" value="NosL/MerB-like"/>
    <property type="match status" value="2"/>
</dbReference>
<protein>
    <submittedName>
        <fullName evidence="2">Putative lipoprotein involved in nitrous oxide reduction</fullName>
    </submittedName>
</protein>
<dbReference type="InterPro" id="IPR008719">
    <property type="entry name" value="N2O_reductase_NosL"/>
</dbReference>
<evidence type="ECO:0000256" key="1">
    <source>
        <dbReference type="SAM" id="SignalP"/>
    </source>
</evidence>
<keyword evidence="1" id="KW-0732">Signal</keyword>
<reference evidence="2 3" key="1">
    <citation type="submission" date="2012-06" db="EMBL/GenBank/DDBJ databases">
        <title>Complete sequence of Sulfurospirillum barnesii SES-3.</title>
        <authorList>
            <consortium name="US DOE Joint Genome Institute"/>
            <person name="Lucas S."/>
            <person name="Han J."/>
            <person name="Lapidus A."/>
            <person name="Cheng J.-F."/>
            <person name="Goodwin L."/>
            <person name="Pitluck S."/>
            <person name="Peters L."/>
            <person name="Ovchinnikova G."/>
            <person name="Lu M."/>
            <person name="Detter J.C."/>
            <person name="Han C."/>
            <person name="Tapia R."/>
            <person name="Land M."/>
            <person name="Hauser L."/>
            <person name="Kyrpides N."/>
            <person name="Ivanova N."/>
            <person name="Pagani I."/>
            <person name="Stolz J."/>
            <person name="Arkin A."/>
            <person name="Dehal P."/>
            <person name="Oremland R."/>
            <person name="Saltikov C."/>
            <person name="Basu P."/>
            <person name="Hollibaugh J."/>
            <person name="Newman D."/>
            <person name="Stolyar S."/>
            <person name="Hazen T."/>
            <person name="Woyke T."/>
        </authorList>
    </citation>
    <scope>NUCLEOTIDE SEQUENCE [LARGE SCALE GENOMIC DNA]</scope>
    <source>
        <strain evidence="3">ATCC 700032 / DSM 10660 / SES-3</strain>
    </source>
</reference>
<dbReference type="HOGENOM" id="CLU_792077_0_0_7"/>
<dbReference type="EMBL" id="CP003333">
    <property type="protein sequence ID" value="AFL68068.1"/>
    <property type="molecule type" value="Genomic_DNA"/>
</dbReference>
<feature type="signal peptide" evidence="1">
    <location>
        <begin position="1"/>
        <end position="18"/>
    </location>
</feature>
<dbReference type="RefSeq" id="WP_014768948.1">
    <property type="nucleotide sequence ID" value="NC_018002.1"/>
</dbReference>
<dbReference type="Pfam" id="PF05573">
    <property type="entry name" value="NosL"/>
    <property type="match status" value="2"/>
</dbReference>
<evidence type="ECO:0000313" key="2">
    <source>
        <dbReference type="EMBL" id="AFL68068.1"/>
    </source>
</evidence>
<dbReference type="OrthoDB" id="982633at2"/>
<name>I3XVU4_SULBS</name>
<keyword evidence="2" id="KW-0449">Lipoprotein</keyword>
<dbReference type="PATRIC" id="fig|760154.4.peg.763"/>
<dbReference type="AlphaFoldDB" id="I3XVU4"/>
<dbReference type="Proteomes" id="UP000006176">
    <property type="component" value="Chromosome"/>
</dbReference>
<dbReference type="eggNOG" id="COG4314">
    <property type="taxonomic scope" value="Bacteria"/>
</dbReference>
<dbReference type="PANTHER" id="PTHR41247">
    <property type="entry name" value="HTH-TYPE TRANSCRIPTIONAL REPRESSOR YCNK"/>
    <property type="match status" value="1"/>
</dbReference>
<proteinExistence type="predicted"/>
<accession>I3XVU4</accession>
<evidence type="ECO:0000313" key="3">
    <source>
        <dbReference type="Proteomes" id="UP000006176"/>
    </source>
</evidence>
<keyword evidence="3" id="KW-1185">Reference proteome</keyword>